<sequence>MFFGSLRCCEMKALEFKMVFSELSGAWCLFICLLFYH</sequence>
<keyword evidence="1" id="KW-0472">Membrane</keyword>
<protein>
    <submittedName>
        <fullName evidence="2">Uncharacterized protein</fullName>
    </submittedName>
</protein>
<accession>A0A2P2K5E6</accession>
<dbReference type="AlphaFoldDB" id="A0A2P2K5E6"/>
<keyword evidence="1" id="KW-0812">Transmembrane</keyword>
<dbReference type="EMBL" id="GGEC01020446">
    <property type="protein sequence ID" value="MBX00930.1"/>
    <property type="molecule type" value="Transcribed_RNA"/>
</dbReference>
<feature type="transmembrane region" description="Helical" evidence="1">
    <location>
        <begin position="16"/>
        <end position="36"/>
    </location>
</feature>
<reference evidence="2" key="1">
    <citation type="submission" date="2018-02" db="EMBL/GenBank/DDBJ databases">
        <title>Rhizophora mucronata_Transcriptome.</title>
        <authorList>
            <person name="Meera S.P."/>
            <person name="Sreeshan A."/>
            <person name="Augustine A."/>
        </authorList>
    </citation>
    <scope>NUCLEOTIDE SEQUENCE</scope>
    <source>
        <tissue evidence="2">Leaf</tissue>
    </source>
</reference>
<evidence type="ECO:0000256" key="1">
    <source>
        <dbReference type="SAM" id="Phobius"/>
    </source>
</evidence>
<organism evidence="2">
    <name type="scientific">Rhizophora mucronata</name>
    <name type="common">Asiatic mangrove</name>
    <dbReference type="NCBI Taxonomy" id="61149"/>
    <lineage>
        <taxon>Eukaryota</taxon>
        <taxon>Viridiplantae</taxon>
        <taxon>Streptophyta</taxon>
        <taxon>Embryophyta</taxon>
        <taxon>Tracheophyta</taxon>
        <taxon>Spermatophyta</taxon>
        <taxon>Magnoliopsida</taxon>
        <taxon>eudicotyledons</taxon>
        <taxon>Gunneridae</taxon>
        <taxon>Pentapetalae</taxon>
        <taxon>rosids</taxon>
        <taxon>fabids</taxon>
        <taxon>Malpighiales</taxon>
        <taxon>Rhizophoraceae</taxon>
        <taxon>Rhizophora</taxon>
    </lineage>
</organism>
<proteinExistence type="predicted"/>
<keyword evidence="1" id="KW-1133">Transmembrane helix</keyword>
<name>A0A2P2K5E6_RHIMU</name>
<evidence type="ECO:0000313" key="2">
    <source>
        <dbReference type="EMBL" id="MBX00930.1"/>
    </source>
</evidence>